<protein>
    <submittedName>
        <fullName evidence="1">Uncharacterized protein</fullName>
    </submittedName>
</protein>
<reference evidence="1 2" key="1">
    <citation type="submission" date="2023-05" db="EMBL/GenBank/DDBJ databases">
        <title>Streptomyces fuscus sp. nov., a brown-black pigment producing actinomyces isolated from dry sand of Sea duck farm.</title>
        <authorList>
            <person name="Xie J."/>
            <person name="Shen N."/>
        </authorList>
    </citation>
    <scope>NUCLEOTIDE SEQUENCE [LARGE SCALE GENOMIC DNA]</scope>
    <source>
        <strain evidence="1 2">CGMCC 4.1745</strain>
    </source>
</reference>
<organism evidence="1 2">
    <name type="scientific">Streptomyces lusitanus</name>
    <dbReference type="NCBI Taxonomy" id="68232"/>
    <lineage>
        <taxon>Bacteria</taxon>
        <taxon>Bacillati</taxon>
        <taxon>Actinomycetota</taxon>
        <taxon>Actinomycetes</taxon>
        <taxon>Kitasatosporales</taxon>
        <taxon>Streptomycetaceae</taxon>
        <taxon>Streptomyces</taxon>
    </lineage>
</organism>
<keyword evidence="2" id="KW-1185">Reference proteome</keyword>
<accession>A0ABU3JP55</accession>
<evidence type="ECO:0000313" key="1">
    <source>
        <dbReference type="EMBL" id="MDT6983707.1"/>
    </source>
</evidence>
<proteinExistence type="predicted"/>
<gene>
    <name evidence="1" type="ORF">QNO04_09555</name>
</gene>
<dbReference type="Proteomes" id="UP001249760">
    <property type="component" value="Unassembled WGS sequence"/>
</dbReference>
<evidence type="ECO:0000313" key="2">
    <source>
        <dbReference type="Proteomes" id="UP001249760"/>
    </source>
</evidence>
<name>A0ABU3JP55_9ACTN</name>
<dbReference type="EMBL" id="JASKMA010000006">
    <property type="protein sequence ID" value="MDT6983707.1"/>
    <property type="molecule type" value="Genomic_DNA"/>
</dbReference>
<dbReference type="RefSeq" id="WP_394305981.1">
    <property type="nucleotide sequence ID" value="NZ_JASKMA010000006.1"/>
</dbReference>
<comment type="caution">
    <text evidence="1">The sequence shown here is derived from an EMBL/GenBank/DDBJ whole genome shotgun (WGS) entry which is preliminary data.</text>
</comment>
<sequence length="124" mass="12880">MHLRRTAPSQLFVVSGGGAGLVPELPCEHGLPSVSLHLFSQSGKDIGIVLPTCAAAQLFGAVAAFLEVHVNKETADEFVQHLTEARAAAALELHTAKQAAEAACCEAGLNSQGREHTCHTTPSA</sequence>